<reference evidence="2" key="1">
    <citation type="journal article" date="2020" name="Stud. Mycol.">
        <title>101 Dothideomycetes genomes: a test case for predicting lifestyles and emergence of pathogens.</title>
        <authorList>
            <person name="Haridas S."/>
            <person name="Albert R."/>
            <person name="Binder M."/>
            <person name="Bloem J."/>
            <person name="Labutti K."/>
            <person name="Salamov A."/>
            <person name="Andreopoulos B."/>
            <person name="Baker S."/>
            <person name="Barry K."/>
            <person name="Bills G."/>
            <person name="Bluhm B."/>
            <person name="Cannon C."/>
            <person name="Castanera R."/>
            <person name="Culley D."/>
            <person name="Daum C."/>
            <person name="Ezra D."/>
            <person name="Gonzalez J."/>
            <person name="Henrissat B."/>
            <person name="Kuo A."/>
            <person name="Liang C."/>
            <person name="Lipzen A."/>
            <person name="Lutzoni F."/>
            <person name="Magnuson J."/>
            <person name="Mondo S."/>
            <person name="Nolan M."/>
            <person name="Ohm R."/>
            <person name="Pangilinan J."/>
            <person name="Park H.-J."/>
            <person name="Ramirez L."/>
            <person name="Alfaro M."/>
            <person name="Sun H."/>
            <person name="Tritt A."/>
            <person name="Yoshinaga Y."/>
            <person name="Zwiers L.-H."/>
            <person name="Turgeon B."/>
            <person name="Goodwin S."/>
            <person name="Spatafora J."/>
            <person name="Crous P."/>
            <person name="Grigoriev I."/>
        </authorList>
    </citation>
    <scope>NUCLEOTIDE SEQUENCE</scope>
    <source>
        <strain evidence="2">CBS 161.51</strain>
    </source>
</reference>
<keyword evidence="3" id="KW-1185">Reference proteome</keyword>
<protein>
    <submittedName>
        <fullName evidence="2">Uncharacterized protein</fullName>
    </submittedName>
</protein>
<proteinExistence type="predicted"/>
<feature type="region of interest" description="Disordered" evidence="1">
    <location>
        <begin position="180"/>
        <end position="205"/>
    </location>
</feature>
<sequence length="205" mass="22714">MAAGITSESVPKLEADGSNFWKLKTAMKLVAAMLNATNILNGCDNKPKSPSYASLIPASKSIDLTELDLTNDEDISRMSRTAQYEEDRAAINDFINSAAYKAEKLVARWEKLDASLRMAMLNTLPSDLYNAVANQFTAALQFQKVVRRFEEEGLNEACSAWSDFFKLRAAPSFPQLRNSLTHSTQSSIDSTISSSPQRHRRSHGC</sequence>
<dbReference type="AlphaFoldDB" id="A0A6A5SLR5"/>
<feature type="compositionally biased region" description="Low complexity" evidence="1">
    <location>
        <begin position="183"/>
        <end position="195"/>
    </location>
</feature>
<evidence type="ECO:0000313" key="3">
    <source>
        <dbReference type="Proteomes" id="UP000800038"/>
    </source>
</evidence>
<dbReference type="Proteomes" id="UP000800038">
    <property type="component" value="Unassembled WGS sequence"/>
</dbReference>
<dbReference type="EMBL" id="ML976052">
    <property type="protein sequence ID" value="KAF1941093.1"/>
    <property type="molecule type" value="Genomic_DNA"/>
</dbReference>
<evidence type="ECO:0000313" key="2">
    <source>
        <dbReference type="EMBL" id="KAF1941093.1"/>
    </source>
</evidence>
<gene>
    <name evidence="2" type="ORF">EJ02DRAFT_492945</name>
</gene>
<accession>A0A6A5SLR5</accession>
<evidence type="ECO:0000256" key="1">
    <source>
        <dbReference type="SAM" id="MobiDB-lite"/>
    </source>
</evidence>
<organism evidence="2 3">
    <name type="scientific">Clathrospora elynae</name>
    <dbReference type="NCBI Taxonomy" id="706981"/>
    <lineage>
        <taxon>Eukaryota</taxon>
        <taxon>Fungi</taxon>
        <taxon>Dikarya</taxon>
        <taxon>Ascomycota</taxon>
        <taxon>Pezizomycotina</taxon>
        <taxon>Dothideomycetes</taxon>
        <taxon>Pleosporomycetidae</taxon>
        <taxon>Pleosporales</taxon>
        <taxon>Diademaceae</taxon>
        <taxon>Clathrospora</taxon>
    </lineage>
</organism>
<name>A0A6A5SLR5_9PLEO</name>